<dbReference type="CDD" id="cd04301">
    <property type="entry name" value="NAT_SF"/>
    <property type="match status" value="1"/>
</dbReference>
<dbReference type="SUPFAM" id="SSF55729">
    <property type="entry name" value="Acyl-CoA N-acyltransferases (Nat)"/>
    <property type="match status" value="1"/>
</dbReference>
<dbReference type="Proteomes" id="UP000252585">
    <property type="component" value="Unassembled WGS sequence"/>
</dbReference>
<evidence type="ECO:0000313" key="2">
    <source>
        <dbReference type="EMBL" id="RCW75011.1"/>
    </source>
</evidence>
<reference evidence="2 3" key="1">
    <citation type="submission" date="2018-07" db="EMBL/GenBank/DDBJ databases">
        <title>Genomic Encyclopedia of Type Strains, Phase IV (KMG-IV): sequencing the most valuable type-strain genomes for metagenomic binning, comparative biology and taxonomic classification.</title>
        <authorList>
            <person name="Goeker M."/>
        </authorList>
    </citation>
    <scope>NUCLEOTIDE SEQUENCE [LARGE SCALE GENOMIC DNA]</scope>
    <source>
        <strain evidence="2 3">DSM 27696</strain>
    </source>
</reference>
<dbReference type="AlphaFoldDB" id="A0A368Y409"/>
<name>A0A368Y409_9BACI</name>
<dbReference type="Gene3D" id="3.40.630.30">
    <property type="match status" value="1"/>
</dbReference>
<dbReference type="InterPro" id="IPR000182">
    <property type="entry name" value="GNAT_dom"/>
</dbReference>
<dbReference type="Pfam" id="PF00583">
    <property type="entry name" value="Acetyltransf_1"/>
    <property type="match status" value="1"/>
</dbReference>
<organism evidence="2 3">
    <name type="scientific">Saliterribacillus persicus</name>
    <dbReference type="NCBI Taxonomy" id="930114"/>
    <lineage>
        <taxon>Bacteria</taxon>
        <taxon>Bacillati</taxon>
        <taxon>Bacillota</taxon>
        <taxon>Bacilli</taxon>
        <taxon>Bacillales</taxon>
        <taxon>Bacillaceae</taxon>
        <taxon>Saliterribacillus</taxon>
    </lineage>
</organism>
<dbReference type="OrthoDB" id="9787920at2"/>
<sequence>MNYKIDICLENDEKFSNFLHQKIREFNNKNSIHHKKAREKEAVQPINIIVSDNNKNWIGGLNADVYWNWLEINDFWFFEEYRGEGLGGKILAKAEAIGKEKGAIKALLTTFEFQARSFYEIKGYQVVGEIKDYPPGSSYYTMVKSLL</sequence>
<keyword evidence="3" id="KW-1185">Reference proteome</keyword>
<keyword evidence="2" id="KW-0808">Transferase</keyword>
<dbReference type="InterPro" id="IPR016181">
    <property type="entry name" value="Acyl_CoA_acyltransferase"/>
</dbReference>
<feature type="domain" description="N-acetyltransferase" evidence="1">
    <location>
        <begin position="3"/>
        <end position="147"/>
    </location>
</feature>
<evidence type="ECO:0000313" key="3">
    <source>
        <dbReference type="Proteomes" id="UP000252585"/>
    </source>
</evidence>
<dbReference type="PROSITE" id="PS51186">
    <property type="entry name" value="GNAT"/>
    <property type="match status" value="1"/>
</dbReference>
<dbReference type="EMBL" id="QPJJ01000003">
    <property type="protein sequence ID" value="RCW75011.1"/>
    <property type="molecule type" value="Genomic_DNA"/>
</dbReference>
<dbReference type="GO" id="GO:0016747">
    <property type="term" value="F:acyltransferase activity, transferring groups other than amino-acyl groups"/>
    <property type="evidence" value="ECO:0007669"/>
    <property type="project" value="InterPro"/>
</dbReference>
<gene>
    <name evidence="2" type="ORF">DFR57_103309</name>
</gene>
<proteinExistence type="predicted"/>
<protein>
    <submittedName>
        <fullName evidence="2">Acetyltransferase (GNAT) family protein</fullName>
    </submittedName>
</protein>
<dbReference type="RefSeq" id="WP_114352104.1">
    <property type="nucleotide sequence ID" value="NZ_QPJJ01000003.1"/>
</dbReference>
<accession>A0A368Y409</accession>
<comment type="caution">
    <text evidence="2">The sequence shown here is derived from an EMBL/GenBank/DDBJ whole genome shotgun (WGS) entry which is preliminary data.</text>
</comment>
<evidence type="ECO:0000259" key="1">
    <source>
        <dbReference type="PROSITE" id="PS51186"/>
    </source>
</evidence>